<evidence type="ECO:0000256" key="1">
    <source>
        <dbReference type="SAM" id="MobiDB-lite"/>
    </source>
</evidence>
<sequence>MGQAAGASRRQPRGAGGFLCRLDLHLGGPAHDSADVCELLLLPPPPRDKGEGVQRLSQWSSQEGGRVQKAFLRGSVPTPRQTLERAPGGSR</sequence>
<reference evidence="2" key="1">
    <citation type="submission" date="2006-01" db="EMBL/GenBank/DDBJ databases">
        <authorList>
            <person name="Lindblad-Toh K."/>
            <person name="Mauceli E."/>
            <person name="Grabherr M."/>
            <person name="Chang J.L."/>
            <person name="Lander E.S."/>
        </authorList>
    </citation>
    <scope>NUCLEOTIDE SEQUENCE [LARGE SCALE GENOMIC DNA]</scope>
</reference>
<evidence type="ECO:0000313" key="2">
    <source>
        <dbReference type="Ensembl" id="ENSGACP00000017563.1"/>
    </source>
</evidence>
<dbReference type="InParanoid" id="G3PIY4"/>
<dbReference type="Ensembl" id="ENSGACT00000017597.1">
    <property type="protein sequence ID" value="ENSGACP00000017563.1"/>
    <property type="gene ID" value="ENSGACG00000013292.1"/>
</dbReference>
<name>G3PIY4_GASAC</name>
<organism evidence="2">
    <name type="scientific">Gasterosteus aculeatus</name>
    <name type="common">Three-spined stickleback</name>
    <dbReference type="NCBI Taxonomy" id="69293"/>
    <lineage>
        <taxon>Eukaryota</taxon>
        <taxon>Metazoa</taxon>
        <taxon>Chordata</taxon>
        <taxon>Craniata</taxon>
        <taxon>Vertebrata</taxon>
        <taxon>Euteleostomi</taxon>
        <taxon>Actinopterygii</taxon>
        <taxon>Neopterygii</taxon>
        <taxon>Teleostei</taxon>
        <taxon>Neoteleostei</taxon>
        <taxon>Acanthomorphata</taxon>
        <taxon>Eupercaria</taxon>
        <taxon>Perciformes</taxon>
        <taxon>Cottioidei</taxon>
        <taxon>Gasterosteales</taxon>
        <taxon>Gasterosteidae</taxon>
        <taxon>Gasterosteus</taxon>
    </lineage>
</organism>
<protein>
    <submittedName>
        <fullName evidence="2">Uncharacterized protein</fullName>
    </submittedName>
</protein>
<dbReference type="AlphaFoldDB" id="G3PIY4"/>
<proteinExistence type="predicted"/>
<accession>G3PIY4</accession>
<reference evidence="2" key="2">
    <citation type="submission" date="2024-04" db="UniProtKB">
        <authorList>
            <consortium name="Ensembl"/>
        </authorList>
    </citation>
    <scope>IDENTIFICATION</scope>
</reference>
<feature type="region of interest" description="Disordered" evidence="1">
    <location>
        <begin position="44"/>
        <end position="91"/>
    </location>
</feature>